<reference evidence="2" key="1">
    <citation type="submission" date="2017-09" db="EMBL/GenBank/DDBJ databases">
        <title>Depth-based differentiation of microbial function through sediment-hosted aquifers and enrichment of novel symbionts in the deep terrestrial subsurface.</title>
        <authorList>
            <person name="Probst A.J."/>
            <person name="Ladd B."/>
            <person name="Jarett J.K."/>
            <person name="Geller-Mcgrath D.E."/>
            <person name="Sieber C.M.K."/>
            <person name="Emerson J.B."/>
            <person name="Anantharaman K."/>
            <person name="Thomas B.C."/>
            <person name="Malmstrom R."/>
            <person name="Stieglmeier M."/>
            <person name="Klingl A."/>
            <person name="Woyke T."/>
            <person name="Ryan C.M."/>
            <person name="Banfield J.F."/>
        </authorList>
    </citation>
    <scope>NUCLEOTIDE SEQUENCE [LARGE SCALE GENOMIC DNA]</scope>
</reference>
<dbReference type="EMBL" id="PFMR01000313">
    <property type="protein sequence ID" value="PIZ14717.1"/>
    <property type="molecule type" value="Genomic_DNA"/>
</dbReference>
<sequence>MVRRKPFGVILPEDFFRLKREKVKEEKVVEINYDISQIDSDWLQQVRKKRLEAESSLIKDNKIKETIWGTVVINLQKMGGLWSLAYVHTVFTGF</sequence>
<dbReference type="Proteomes" id="UP000229307">
    <property type="component" value="Unassembled WGS sequence"/>
</dbReference>
<accession>A0A2M7S599</accession>
<dbReference type="AlphaFoldDB" id="A0A2M7S599"/>
<evidence type="ECO:0000313" key="1">
    <source>
        <dbReference type="EMBL" id="PIZ14717.1"/>
    </source>
</evidence>
<comment type="caution">
    <text evidence="1">The sequence shown here is derived from an EMBL/GenBank/DDBJ whole genome shotgun (WGS) entry which is preliminary data.</text>
</comment>
<gene>
    <name evidence="1" type="ORF">COY52_11400</name>
</gene>
<name>A0A2M7S599_9BACT</name>
<organism evidence="1 2">
    <name type="scientific">Candidatus Desantisbacteria bacterium CG_4_10_14_0_8_um_filter_48_22</name>
    <dbReference type="NCBI Taxonomy" id="1974543"/>
    <lineage>
        <taxon>Bacteria</taxon>
        <taxon>Candidatus Desantisiibacteriota</taxon>
    </lineage>
</organism>
<evidence type="ECO:0000313" key="2">
    <source>
        <dbReference type="Proteomes" id="UP000229307"/>
    </source>
</evidence>
<proteinExistence type="predicted"/>
<protein>
    <submittedName>
        <fullName evidence="1">Uncharacterized protein</fullName>
    </submittedName>
</protein>